<sequence length="512" mass="57459">MDALYDPLRAVESRAGMPGDYDRDVFILTLICLSFASISVVMTVMTLYWFLKMRRSFRHELIMLLIQSDLIKSLIFVVFSVYSLLHGPVASSSAFCQASGYFLALGIESSDMAVLLIAIHSIMYIFRPMSGLYPYRRLAYIVYYLFPTLIASLAYIDGRGYQNMGHYCYLRTDTGWARMYLSWIPRYVVSTSIIVIYPAIYLVIRRRMTDYERRSSTTALSERTSLSEARPSEYRDTPPTPPIAYHGLLPSTPTTSRRGSAVDSLTLAGNLKNQQRSNTSGVVRNRSKMRRQLHSLLTYPIVYILIWIFPFVSHVLGYDDDITSPFLSSPSSISGNPPPPPPLWLLVVSIISLCVQGAVDCCLFAMREQPWRHAKPGGGGKVFWRALVGRLTLGTREEMLVDGRIARQRRLEEIANEREAARKARAGRAGGSLGQPEQQGGMEREGGGREGPRVTRTREWWDVEVDGPAVGGRFSDDDGGGTAAVGVAGGLDDCHYYYYRDDPLSEEVRQEV</sequence>
<dbReference type="InterPro" id="IPR017452">
    <property type="entry name" value="GPCR_Rhodpsn_7TM"/>
</dbReference>
<comment type="caution">
    <text evidence="8">The sequence shown here is derived from an EMBL/GenBank/DDBJ whole genome shotgun (WGS) entry which is preliminary data.</text>
</comment>
<evidence type="ECO:0000256" key="1">
    <source>
        <dbReference type="ARBA" id="ARBA00004141"/>
    </source>
</evidence>
<dbReference type="EMBL" id="JAULSR010000001">
    <property type="protein sequence ID" value="KAK0637069.1"/>
    <property type="molecule type" value="Genomic_DNA"/>
</dbReference>
<feature type="transmembrane region" description="Helical" evidence="6">
    <location>
        <begin position="62"/>
        <end position="82"/>
    </location>
</feature>
<dbReference type="Pfam" id="PF11970">
    <property type="entry name" value="GPR_Gpa2_C"/>
    <property type="match status" value="1"/>
</dbReference>
<feature type="transmembrane region" description="Helical" evidence="6">
    <location>
        <begin position="138"/>
        <end position="156"/>
    </location>
</feature>
<gene>
    <name evidence="8" type="ORF">B0T17DRAFT_588032</name>
</gene>
<dbReference type="SUPFAM" id="SSF81321">
    <property type="entry name" value="Family A G protein-coupled receptor-like"/>
    <property type="match status" value="1"/>
</dbReference>
<dbReference type="PANTHER" id="PTHR23112">
    <property type="entry name" value="G PROTEIN-COUPLED RECEPTOR 157-RELATED"/>
    <property type="match status" value="1"/>
</dbReference>
<name>A0AA40CH55_9PEZI</name>
<keyword evidence="8" id="KW-0675">Receptor</keyword>
<feature type="compositionally biased region" description="Basic and acidic residues" evidence="5">
    <location>
        <begin position="442"/>
        <end position="456"/>
    </location>
</feature>
<feature type="region of interest" description="Disordered" evidence="5">
    <location>
        <begin position="422"/>
        <end position="456"/>
    </location>
</feature>
<dbReference type="Gene3D" id="1.20.1070.10">
    <property type="entry name" value="Rhodopsin 7-helix transmembrane proteins"/>
    <property type="match status" value="1"/>
</dbReference>
<feature type="transmembrane region" description="Helical" evidence="6">
    <location>
        <begin position="296"/>
        <end position="316"/>
    </location>
</feature>
<feature type="transmembrane region" description="Helical" evidence="6">
    <location>
        <begin position="184"/>
        <end position="204"/>
    </location>
</feature>
<dbReference type="PROSITE" id="PS50262">
    <property type="entry name" value="G_PROTEIN_RECEP_F1_2"/>
    <property type="match status" value="1"/>
</dbReference>
<dbReference type="AlphaFoldDB" id="A0AA40CH55"/>
<keyword evidence="2 6" id="KW-0812">Transmembrane</keyword>
<feature type="transmembrane region" description="Helical" evidence="6">
    <location>
        <begin position="25"/>
        <end position="50"/>
    </location>
</feature>
<dbReference type="GO" id="GO:0004930">
    <property type="term" value="F:G protein-coupled receptor activity"/>
    <property type="evidence" value="ECO:0007669"/>
    <property type="project" value="TreeGrafter"/>
</dbReference>
<dbReference type="GO" id="GO:0007189">
    <property type="term" value="P:adenylate cyclase-activating G protein-coupled receptor signaling pathway"/>
    <property type="evidence" value="ECO:0007669"/>
    <property type="project" value="TreeGrafter"/>
</dbReference>
<dbReference type="Pfam" id="PF11710">
    <property type="entry name" value="Git3"/>
    <property type="match status" value="1"/>
</dbReference>
<evidence type="ECO:0000313" key="9">
    <source>
        <dbReference type="Proteomes" id="UP001174934"/>
    </source>
</evidence>
<accession>A0AA40CH55</accession>
<dbReference type="GO" id="GO:0005886">
    <property type="term" value="C:plasma membrane"/>
    <property type="evidence" value="ECO:0007669"/>
    <property type="project" value="TreeGrafter"/>
</dbReference>
<keyword evidence="9" id="KW-1185">Reference proteome</keyword>
<feature type="domain" description="G-protein coupled receptors family 1 profile" evidence="7">
    <location>
        <begin position="39"/>
        <end position="308"/>
    </location>
</feature>
<reference evidence="8" key="1">
    <citation type="submission" date="2023-06" db="EMBL/GenBank/DDBJ databases">
        <title>Genome-scale phylogeny and comparative genomics of the fungal order Sordariales.</title>
        <authorList>
            <consortium name="Lawrence Berkeley National Laboratory"/>
            <person name="Hensen N."/>
            <person name="Bonometti L."/>
            <person name="Westerberg I."/>
            <person name="Brannstrom I.O."/>
            <person name="Guillou S."/>
            <person name="Cros-Aarteil S."/>
            <person name="Calhoun S."/>
            <person name="Haridas S."/>
            <person name="Kuo A."/>
            <person name="Mondo S."/>
            <person name="Pangilinan J."/>
            <person name="Riley R."/>
            <person name="LaButti K."/>
            <person name="Andreopoulos B."/>
            <person name="Lipzen A."/>
            <person name="Chen C."/>
            <person name="Yanf M."/>
            <person name="Daum C."/>
            <person name="Ng V."/>
            <person name="Clum A."/>
            <person name="Steindorff A."/>
            <person name="Ohm R."/>
            <person name="Martin F."/>
            <person name="Silar P."/>
            <person name="Natvig D."/>
            <person name="Lalanne C."/>
            <person name="Gautier V."/>
            <person name="Ament-velasquez S.L."/>
            <person name="Kruys A."/>
            <person name="Hutchinson M.I."/>
            <person name="Powell A.J."/>
            <person name="Barry K."/>
            <person name="Miller A.N."/>
            <person name="Grigoriev I.V."/>
            <person name="Debuchy R."/>
            <person name="Gladieux P."/>
            <person name="Thoren M.H."/>
            <person name="Johannesson H."/>
        </authorList>
    </citation>
    <scope>NUCLEOTIDE SEQUENCE</scope>
    <source>
        <strain evidence="8">SMH3391-2</strain>
    </source>
</reference>
<evidence type="ECO:0000313" key="8">
    <source>
        <dbReference type="EMBL" id="KAK0637069.1"/>
    </source>
</evidence>
<feature type="transmembrane region" description="Helical" evidence="6">
    <location>
        <begin position="343"/>
        <end position="366"/>
    </location>
</feature>
<proteinExistence type="predicted"/>
<evidence type="ECO:0000256" key="3">
    <source>
        <dbReference type="ARBA" id="ARBA00022989"/>
    </source>
</evidence>
<dbReference type="InterPro" id="IPR022596">
    <property type="entry name" value="GPR1/2/3_C"/>
</dbReference>
<evidence type="ECO:0000256" key="6">
    <source>
        <dbReference type="SAM" id="Phobius"/>
    </source>
</evidence>
<evidence type="ECO:0000256" key="4">
    <source>
        <dbReference type="ARBA" id="ARBA00023136"/>
    </source>
</evidence>
<dbReference type="InterPro" id="IPR023041">
    <property type="entry name" value="Glucose_rcpt_Git3-like_N"/>
</dbReference>
<dbReference type="Proteomes" id="UP001174934">
    <property type="component" value="Unassembled WGS sequence"/>
</dbReference>
<evidence type="ECO:0000256" key="2">
    <source>
        <dbReference type="ARBA" id="ARBA00022692"/>
    </source>
</evidence>
<protein>
    <submittedName>
        <fullName evidence="8">G protein-coupled glucose receptor regulating Gpa2-domain-containing protein</fullName>
    </submittedName>
</protein>
<keyword evidence="4 6" id="KW-0472">Membrane</keyword>
<comment type="subcellular location">
    <subcellularLocation>
        <location evidence="1">Membrane</location>
        <topology evidence="1">Multi-pass membrane protein</topology>
    </subcellularLocation>
</comment>
<evidence type="ECO:0000259" key="7">
    <source>
        <dbReference type="PROSITE" id="PS50262"/>
    </source>
</evidence>
<feature type="compositionally biased region" description="Polar residues" evidence="5">
    <location>
        <begin position="216"/>
        <end position="227"/>
    </location>
</feature>
<organism evidence="8 9">
    <name type="scientific">Bombardia bombarda</name>
    <dbReference type="NCBI Taxonomy" id="252184"/>
    <lineage>
        <taxon>Eukaryota</taxon>
        <taxon>Fungi</taxon>
        <taxon>Dikarya</taxon>
        <taxon>Ascomycota</taxon>
        <taxon>Pezizomycotina</taxon>
        <taxon>Sordariomycetes</taxon>
        <taxon>Sordariomycetidae</taxon>
        <taxon>Sordariales</taxon>
        <taxon>Lasiosphaeriaceae</taxon>
        <taxon>Bombardia</taxon>
    </lineage>
</organism>
<feature type="transmembrane region" description="Helical" evidence="6">
    <location>
        <begin position="102"/>
        <end position="126"/>
    </location>
</feature>
<feature type="region of interest" description="Disordered" evidence="5">
    <location>
        <begin position="215"/>
        <end position="237"/>
    </location>
</feature>
<evidence type="ECO:0000256" key="5">
    <source>
        <dbReference type="SAM" id="MobiDB-lite"/>
    </source>
</evidence>
<keyword evidence="3 6" id="KW-1133">Transmembrane helix</keyword>
<dbReference type="PANTHER" id="PTHR23112:SF37">
    <property type="entry name" value="G PROTEIN-COUPLED RECEPTOR GPR1"/>
    <property type="match status" value="1"/>
</dbReference>